<sequence length="442" mass="52043">MEEQKECDLMMGLQLQEQSTTNHIRSDCIEKEMEISNKTSNSPTEVKKEEVVKLIQLMSVSMICIYQEICKQKEEEHQINNKLSWCSRGDKLIESKTQAIRNLEHSLGKVKPNLPIRSIPRTSGFFHLTEKDAETPVVLGTDRKRCQNRLKKERTDLEYLEQVQEELLFLKKSGGSTLAGTQEHNDVMESLVHRIQHGNNNRAEETKFFHEIRKLEETIEKYKFTATREPSLNDYWNNRVVGAGQRRANANKANELKIIILLNDIKEVKRDRMAHTARAILLKAELEHVRKNIRCMEREVEKINSKRMQVYKRAYELREQMEVKYCFNTYEWVVTYVKRLVREGDVVALRRVCDNKLEDFTRKWSHGKVFSWWAYENINSNKKKELGEQTKEKSSCIDYQSLVTYVKKLVRGGDVVALRQVCDKQADEFLRQWSNSELFLDD</sequence>
<evidence type="ECO:0000313" key="1">
    <source>
        <dbReference type="EMBL" id="KAI3736133.1"/>
    </source>
</evidence>
<dbReference type="EMBL" id="CM042050">
    <property type="protein sequence ID" value="KAI3736133.1"/>
    <property type="molecule type" value="Genomic_DNA"/>
</dbReference>
<keyword evidence="2" id="KW-1185">Reference proteome</keyword>
<evidence type="ECO:0000313" key="2">
    <source>
        <dbReference type="Proteomes" id="UP001055879"/>
    </source>
</evidence>
<protein>
    <submittedName>
        <fullName evidence="1">Uncharacterized protein</fullName>
    </submittedName>
</protein>
<comment type="caution">
    <text evidence="1">The sequence shown here is derived from an EMBL/GenBank/DDBJ whole genome shotgun (WGS) entry which is preliminary data.</text>
</comment>
<proteinExistence type="predicted"/>
<dbReference type="Proteomes" id="UP001055879">
    <property type="component" value="Linkage Group LG04"/>
</dbReference>
<gene>
    <name evidence="1" type="ORF">L6452_15667</name>
</gene>
<name>A0ACB9CP70_ARCLA</name>
<organism evidence="1 2">
    <name type="scientific">Arctium lappa</name>
    <name type="common">Greater burdock</name>
    <name type="synonym">Lappa major</name>
    <dbReference type="NCBI Taxonomy" id="4217"/>
    <lineage>
        <taxon>Eukaryota</taxon>
        <taxon>Viridiplantae</taxon>
        <taxon>Streptophyta</taxon>
        <taxon>Embryophyta</taxon>
        <taxon>Tracheophyta</taxon>
        <taxon>Spermatophyta</taxon>
        <taxon>Magnoliopsida</taxon>
        <taxon>eudicotyledons</taxon>
        <taxon>Gunneridae</taxon>
        <taxon>Pentapetalae</taxon>
        <taxon>asterids</taxon>
        <taxon>campanulids</taxon>
        <taxon>Asterales</taxon>
        <taxon>Asteraceae</taxon>
        <taxon>Carduoideae</taxon>
        <taxon>Cardueae</taxon>
        <taxon>Arctiinae</taxon>
        <taxon>Arctium</taxon>
    </lineage>
</organism>
<reference evidence="2" key="1">
    <citation type="journal article" date="2022" name="Mol. Ecol. Resour.">
        <title>The genomes of chicory, endive, great burdock and yacon provide insights into Asteraceae palaeo-polyploidization history and plant inulin production.</title>
        <authorList>
            <person name="Fan W."/>
            <person name="Wang S."/>
            <person name="Wang H."/>
            <person name="Wang A."/>
            <person name="Jiang F."/>
            <person name="Liu H."/>
            <person name="Zhao H."/>
            <person name="Xu D."/>
            <person name="Zhang Y."/>
        </authorList>
    </citation>
    <scope>NUCLEOTIDE SEQUENCE [LARGE SCALE GENOMIC DNA]</scope>
    <source>
        <strain evidence="2">cv. Niubang</strain>
    </source>
</reference>
<reference evidence="1 2" key="2">
    <citation type="journal article" date="2022" name="Mol. Ecol. Resour.">
        <title>The genomes of chicory, endive, great burdock and yacon provide insights into Asteraceae paleo-polyploidization history and plant inulin production.</title>
        <authorList>
            <person name="Fan W."/>
            <person name="Wang S."/>
            <person name="Wang H."/>
            <person name="Wang A."/>
            <person name="Jiang F."/>
            <person name="Liu H."/>
            <person name="Zhao H."/>
            <person name="Xu D."/>
            <person name="Zhang Y."/>
        </authorList>
    </citation>
    <scope>NUCLEOTIDE SEQUENCE [LARGE SCALE GENOMIC DNA]</scope>
    <source>
        <strain evidence="2">cv. Niubang</strain>
    </source>
</reference>
<accession>A0ACB9CP70</accession>